<evidence type="ECO:0000256" key="4">
    <source>
        <dbReference type="ARBA" id="ARBA00023125"/>
    </source>
</evidence>
<evidence type="ECO:0000256" key="3">
    <source>
        <dbReference type="ARBA" id="ARBA00023015"/>
    </source>
</evidence>
<accession>A0A165HQZ9</accession>
<dbReference type="AlphaFoldDB" id="A0A165HQZ9"/>
<comment type="similarity">
    <text evidence="2">Belongs to the bZIP family.</text>
</comment>
<dbReference type="GO" id="GO:0003677">
    <property type="term" value="F:DNA binding"/>
    <property type="evidence" value="ECO:0007669"/>
    <property type="project" value="UniProtKB-KW"/>
</dbReference>
<dbReference type="PANTHER" id="PTHR47416">
    <property type="entry name" value="BASIC-LEUCINE ZIPPER TRANSCRIPTION FACTOR F-RELATED"/>
    <property type="match status" value="1"/>
</dbReference>
<dbReference type="Pfam" id="PF00170">
    <property type="entry name" value="bZIP_1"/>
    <property type="match status" value="1"/>
</dbReference>
<dbReference type="EMBL" id="KV407457">
    <property type="protein sequence ID" value="KZF23852.1"/>
    <property type="molecule type" value="Genomic_DNA"/>
</dbReference>
<dbReference type="InterPro" id="IPR046347">
    <property type="entry name" value="bZIP_sf"/>
</dbReference>
<reference evidence="9 10" key="1">
    <citation type="journal article" date="2016" name="Fungal Biol.">
        <title>The genome of Xylona heveae provides a window into fungal endophytism.</title>
        <authorList>
            <person name="Gazis R."/>
            <person name="Kuo A."/>
            <person name="Riley R."/>
            <person name="LaButti K."/>
            <person name="Lipzen A."/>
            <person name="Lin J."/>
            <person name="Amirebrahimi M."/>
            <person name="Hesse C.N."/>
            <person name="Spatafora J.W."/>
            <person name="Henrissat B."/>
            <person name="Hainaut M."/>
            <person name="Grigoriev I.V."/>
            <person name="Hibbett D.S."/>
        </authorList>
    </citation>
    <scope>NUCLEOTIDE SEQUENCE [LARGE SCALE GENOMIC DNA]</scope>
    <source>
        <strain evidence="9 10">TC161</strain>
    </source>
</reference>
<gene>
    <name evidence="9" type="ORF">L228DRAFT_267813</name>
</gene>
<dbReference type="GO" id="GO:0005634">
    <property type="term" value="C:nucleus"/>
    <property type="evidence" value="ECO:0007669"/>
    <property type="project" value="UniProtKB-SubCell"/>
</dbReference>
<dbReference type="Gene3D" id="1.20.5.170">
    <property type="match status" value="1"/>
</dbReference>
<feature type="region of interest" description="Disordered" evidence="7">
    <location>
        <begin position="285"/>
        <end position="307"/>
    </location>
</feature>
<evidence type="ECO:0000256" key="7">
    <source>
        <dbReference type="SAM" id="MobiDB-lite"/>
    </source>
</evidence>
<dbReference type="Proteomes" id="UP000076632">
    <property type="component" value="Unassembled WGS sequence"/>
</dbReference>
<dbReference type="InParanoid" id="A0A165HQZ9"/>
<evidence type="ECO:0000256" key="1">
    <source>
        <dbReference type="ARBA" id="ARBA00004123"/>
    </source>
</evidence>
<keyword evidence="5" id="KW-0804">Transcription</keyword>
<evidence type="ECO:0000256" key="2">
    <source>
        <dbReference type="ARBA" id="ARBA00007163"/>
    </source>
</evidence>
<keyword evidence="4" id="KW-0238">DNA-binding</keyword>
<dbReference type="GO" id="GO:0003700">
    <property type="term" value="F:DNA-binding transcription factor activity"/>
    <property type="evidence" value="ECO:0007669"/>
    <property type="project" value="InterPro"/>
</dbReference>
<feature type="domain" description="BZIP" evidence="8">
    <location>
        <begin position="275"/>
        <end position="325"/>
    </location>
</feature>
<dbReference type="PROSITE" id="PS50217">
    <property type="entry name" value="BZIP"/>
    <property type="match status" value="1"/>
</dbReference>
<evidence type="ECO:0000256" key="5">
    <source>
        <dbReference type="ARBA" id="ARBA00023163"/>
    </source>
</evidence>
<dbReference type="SUPFAM" id="SSF57959">
    <property type="entry name" value="Leucine zipper domain"/>
    <property type="match status" value="1"/>
</dbReference>
<dbReference type="GeneID" id="28900170"/>
<organism evidence="9 10">
    <name type="scientific">Xylona heveae (strain CBS 132557 / TC161)</name>
    <dbReference type="NCBI Taxonomy" id="1328760"/>
    <lineage>
        <taxon>Eukaryota</taxon>
        <taxon>Fungi</taxon>
        <taxon>Dikarya</taxon>
        <taxon>Ascomycota</taxon>
        <taxon>Pezizomycotina</taxon>
        <taxon>Xylonomycetes</taxon>
        <taxon>Xylonales</taxon>
        <taxon>Xylonaceae</taxon>
        <taxon>Xylona</taxon>
    </lineage>
</organism>
<comment type="subcellular location">
    <subcellularLocation>
        <location evidence="1">Nucleus</location>
    </subcellularLocation>
</comment>
<dbReference type="OrthoDB" id="644067at2759"/>
<name>A0A165HQZ9_XYLHT</name>
<feature type="region of interest" description="Disordered" evidence="7">
    <location>
        <begin position="186"/>
        <end position="254"/>
    </location>
</feature>
<evidence type="ECO:0000313" key="10">
    <source>
        <dbReference type="Proteomes" id="UP000076632"/>
    </source>
</evidence>
<evidence type="ECO:0000313" key="9">
    <source>
        <dbReference type="EMBL" id="KZF23852.1"/>
    </source>
</evidence>
<keyword evidence="6" id="KW-0539">Nucleus</keyword>
<dbReference type="CDD" id="cd14686">
    <property type="entry name" value="bZIP"/>
    <property type="match status" value="1"/>
</dbReference>
<dbReference type="PANTHER" id="PTHR47416:SF8">
    <property type="entry name" value="BASIC-LEUCINE ZIPPER TRANSCRIPTION FACTOR E-RELATED"/>
    <property type="match status" value="1"/>
</dbReference>
<proteinExistence type="inferred from homology"/>
<dbReference type="STRING" id="1328760.A0A165HQZ9"/>
<evidence type="ECO:0000256" key="6">
    <source>
        <dbReference type="ARBA" id="ARBA00023242"/>
    </source>
</evidence>
<keyword evidence="10" id="KW-1185">Reference proteome</keyword>
<dbReference type="SMART" id="SM00338">
    <property type="entry name" value="BRLZ"/>
    <property type="match status" value="1"/>
</dbReference>
<dbReference type="OMA" id="KKVHTEQ"/>
<dbReference type="InterPro" id="IPR004827">
    <property type="entry name" value="bZIP"/>
</dbReference>
<evidence type="ECO:0000259" key="8">
    <source>
        <dbReference type="PROSITE" id="PS50217"/>
    </source>
</evidence>
<sequence>MTSFATQSTGYDFFRPSSSLDLQHQFFEDEESSILDDNILDSAVAMSPQFSQRRDSFADTTAFFSPKEQSVGWADFDDKFMGVPDRNSTSFSTNPFIEQSNNPFMRLEAAQAATYGQQTSAWPMVEDPGAVTPTAVYDGFPSEYDNRTPSSFLPTAPVATATFQAAVPSTNPLRPGSVYVPSAASTATNVSVPPSPHPTKDWMSSMAQQSSESLAARSIPKRMRQESPPRPSSTLHMRRDGIRKKNARFEIPPERNLNNIDRLISESNDDQEIKELKQQKRLLRNRQAALDSRQRKKQHTERLEDEKKQFTAMINELEEQLADMRIRESEYLHEKDEWHSQQQQCKQYIETLVLEKEEMVRAHTLETGDLRKKNAYLTEHIQKMENTAMSAAPSSSGFSAEFSSEMDGLTMDESPWDSLFVNDFGIDNTEQPTETSLVVAKKPEKPSFKDEDKPAASGLLLMLLLFGAFVASKSSSPTPPSIPRVPDDIRAASATVLDNIFKDAGLQTSDSRIAGVSRVEALEPAPSGMSWSSAPTGKTTMSGSELASMSAGPSTLDVLHGQLAGPTREQEGEQLFSLSAEQYNGVTSQDFLHSRDAPTPPRRNLGETLAAMRGNDKGSAAEVYTRSLMWDKIPTEVVRDFAKMVAEINDDHRGTVSAKDGI</sequence>
<feature type="region of interest" description="Disordered" evidence="7">
    <location>
        <begin position="525"/>
        <end position="552"/>
    </location>
</feature>
<dbReference type="RefSeq" id="XP_018189407.1">
    <property type="nucleotide sequence ID" value="XM_018335033.1"/>
</dbReference>
<protein>
    <recommendedName>
        <fullName evidence="8">BZIP domain-containing protein</fullName>
    </recommendedName>
</protein>
<keyword evidence="3" id="KW-0805">Transcription regulation</keyword>
<feature type="compositionally biased region" description="Polar residues" evidence="7">
    <location>
        <begin position="529"/>
        <end position="552"/>
    </location>
</feature>